<feature type="transmembrane region" description="Helical" evidence="1">
    <location>
        <begin position="12"/>
        <end position="31"/>
    </location>
</feature>
<evidence type="ECO:0000313" key="3">
    <source>
        <dbReference type="Proteomes" id="UP000078200"/>
    </source>
</evidence>
<accession>A0A1A9VA47</accession>
<reference evidence="2" key="1">
    <citation type="submission" date="2020-05" db="UniProtKB">
        <authorList>
            <consortium name="EnsemblMetazoa"/>
        </authorList>
    </citation>
    <scope>IDENTIFICATION</scope>
    <source>
        <strain evidence="2">TTRI</strain>
    </source>
</reference>
<proteinExistence type="predicted"/>
<keyword evidence="1" id="KW-0472">Membrane</keyword>
<organism evidence="2 3">
    <name type="scientific">Glossina austeni</name>
    <name type="common">Savannah tsetse fly</name>
    <dbReference type="NCBI Taxonomy" id="7395"/>
    <lineage>
        <taxon>Eukaryota</taxon>
        <taxon>Metazoa</taxon>
        <taxon>Ecdysozoa</taxon>
        <taxon>Arthropoda</taxon>
        <taxon>Hexapoda</taxon>
        <taxon>Insecta</taxon>
        <taxon>Pterygota</taxon>
        <taxon>Neoptera</taxon>
        <taxon>Endopterygota</taxon>
        <taxon>Diptera</taxon>
        <taxon>Brachycera</taxon>
        <taxon>Muscomorpha</taxon>
        <taxon>Hippoboscoidea</taxon>
        <taxon>Glossinidae</taxon>
        <taxon>Glossina</taxon>
    </lineage>
</organism>
<keyword evidence="1" id="KW-0812">Transmembrane</keyword>
<dbReference type="Proteomes" id="UP000078200">
    <property type="component" value="Unassembled WGS sequence"/>
</dbReference>
<keyword evidence="3" id="KW-1185">Reference proteome</keyword>
<keyword evidence="1" id="KW-1133">Transmembrane helix</keyword>
<dbReference type="AlphaFoldDB" id="A0A1A9VA47"/>
<name>A0A1A9VA47_GLOAU</name>
<dbReference type="EnsemblMetazoa" id="GAUT030644-RA">
    <property type="protein sequence ID" value="GAUT030644-PA"/>
    <property type="gene ID" value="GAUT030644"/>
</dbReference>
<feature type="transmembrane region" description="Helical" evidence="1">
    <location>
        <begin position="51"/>
        <end position="73"/>
    </location>
</feature>
<sequence>MACVKGVKKFMFRFLLMEMSLGMLGTVWLATLRLEFWQGYVLYQQQQQQSVTQNLSVSLCLGFFIFYGGMVMHSPCHVLPSLRHLETRNNSKVCNLWEFAANYLNIMRNILLEIMTRLRY</sequence>
<dbReference type="VEuPathDB" id="VectorBase:GAUT030644"/>
<evidence type="ECO:0000256" key="1">
    <source>
        <dbReference type="SAM" id="Phobius"/>
    </source>
</evidence>
<protein>
    <submittedName>
        <fullName evidence="2">Uncharacterized protein</fullName>
    </submittedName>
</protein>
<evidence type="ECO:0000313" key="2">
    <source>
        <dbReference type="EnsemblMetazoa" id="GAUT030644-PA"/>
    </source>
</evidence>